<dbReference type="Pfam" id="PF05763">
    <property type="entry name" value="DUF835"/>
    <property type="match status" value="1"/>
</dbReference>
<keyword evidence="1" id="KW-1133">Transmembrane helix</keyword>
<keyword evidence="1" id="KW-0472">Membrane</keyword>
<feature type="transmembrane region" description="Helical" evidence="1">
    <location>
        <begin position="178"/>
        <end position="203"/>
    </location>
</feature>
<feature type="transmembrane region" description="Helical" evidence="1">
    <location>
        <begin position="155"/>
        <end position="172"/>
    </location>
</feature>
<evidence type="ECO:0000313" key="3">
    <source>
        <dbReference type="EMBL" id="ALM74554.1"/>
    </source>
</evidence>
<reference evidence="3 4" key="1">
    <citation type="journal article" date="2016" name="Genome Announc.">
        <title>Complete genome sequence of the hyperthermophilic and piezophilic archaeon Thermococcus barophilus Ch5, capable of growth at the expense of hydrogenogenesis from carbon monoxide and formate.</title>
        <authorList>
            <person name="Oger P."/>
            <person name="Sokolova T.G."/>
            <person name="Kozhevnikova D.A."/>
            <person name="Taranov E.A."/>
            <person name="Vannier P."/>
            <person name="Lee H.S."/>
            <person name="Kwon K.K."/>
            <person name="Kang S.G."/>
            <person name="Lee J.H."/>
            <person name="Bonch-Osmolovskaya E.A."/>
            <person name="Lebedinsky A.V."/>
        </authorList>
    </citation>
    <scope>NUCLEOTIDE SEQUENCE [LARGE SCALE GENOMIC DNA]</scope>
    <source>
        <strain evidence="4">Ch5</strain>
    </source>
</reference>
<dbReference type="InterPro" id="IPR008553">
    <property type="entry name" value="DUF835"/>
</dbReference>
<feature type="transmembrane region" description="Helical" evidence="1">
    <location>
        <begin position="94"/>
        <end position="114"/>
    </location>
</feature>
<feature type="domain" description="DUF835" evidence="2">
    <location>
        <begin position="234"/>
        <end position="362"/>
    </location>
</feature>
<accession>A0A0S1X9U5</accession>
<sequence>MLGMPVYILAEVLLVMTLDLLAFVFVFRAYLKTRRKSALVFSFAWLSDFLTILFAGFNMYVLNSFFIALFGALITYGILIFLEEEKETLPLTQVQKATVLPPLFVIYLVLLKNYAGINEWTLIVGGSWFLAGGFLIFAGIFLRNLVNIYEKSVRYLYYGFVLFGLHLLPYPFFAREEWYAPIGLTASTVLIVFLTTTMIRLVLSPRFTKLYEIPAELKARKIDLKPGVLIVNQNEYKQLELKLKDMPVLAFLRNITNVPEKWEYFFVTTVTKDGSQKVVSPTDLAKITELTYRYLKAAADTNTPGIVIIDCLEYLLVYNEPTSVMKFLTKLRDLILVHKATLILVAEKSALGDKNWALLTKLLGG</sequence>
<organism evidence="3 4">
    <name type="scientific">Thermococcus barophilus</name>
    <dbReference type="NCBI Taxonomy" id="55802"/>
    <lineage>
        <taxon>Archaea</taxon>
        <taxon>Methanobacteriati</taxon>
        <taxon>Methanobacteriota</taxon>
        <taxon>Thermococci</taxon>
        <taxon>Thermococcales</taxon>
        <taxon>Thermococcaceae</taxon>
        <taxon>Thermococcus</taxon>
    </lineage>
</organism>
<keyword evidence="1" id="KW-0812">Transmembrane</keyword>
<dbReference type="PATRIC" id="fig|55802.8.peg.585"/>
<evidence type="ECO:0000313" key="4">
    <source>
        <dbReference type="Proteomes" id="UP000066042"/>
    </source>
</evidence>
<evidence type="ECO:0000259" key="2">
    <source>
        <dbReference type="Pfam" id="PF05763"/>
    </source>
</evidence>
<feature type="transmembrane region" description="Helical" evidence="1">
    <location>
        <begin position="6"/>
        <end position="31"/>
    </location>
</feature>
<dbReference type="GeneID" id="26135874"/>
<gene>
    <name evidence="3" type="ORF">TBCH5v1_0590</name>
</gene>
<dbReference type="AlphaFoldDB" id="A0A0S1X9U5"/>
<dbReference type="RefSeq" id="WP_056933425.1">
    <property type="nucleotide sequence ID" value="NZ_CP013050.1"/>
</dbReference>
<feature type="transmembrane region" description="Helical" evidence="1">
    <location>
        <begin position="38"/>
        <end position="57"/>
    </location>
</feature>
<protein>
    <recommendedName>
        <fullName evidence="2">DUF835 domain-containing protein</fullName>
    </recommendedName>
</protein>
<name>A0A0S1X9U5_THEBA</name>
<feature type="transmembrane region" description="Helical" evidence="1">
    <location>
        <begin position="63"/>
        <end position="82"/>
    </location>
</feature>
<dbReference type="EMBL" id="CP013050">
    <property type="protein sequence ID" value="ALM74554.1"/>
    <property type="molecule type" value="Genomic_DNA"/>
</dbReference>
<dbReference type="Proteomes" id="UP000066042">
    <property type="component" value="Chromosome"/>
</dbReference>
<feature type="transmembrane region" description="Helical" evidence="1">
    <location>
        <begin position="120"/>
        <end position="143"/>
    </location>
</feature>
<evidence type="ECO:0000256" key="1">
    <source>
        <dbReference type="SAM" id="Phobius"/>
    </source>
</evidence>
<proteinExistence type="predicted"/>
<dbReference type="STRING" id="55802.TBCH5v1_0590"/>